<dbReference type="EMBL" id="FR824102">
    <property type="protein sequence ID" value="CCA18848.1"/>
    <property type="molecule type" value="Genomic_DNA"/>
</dbReference>
<evidence type="ECO:0000313" key="1">
    <source>
        <dbReference type="EMBL" id="CCA18848.1"/>
    </source>
</evidence>
<reference evidence="1" key="2">
    <citation type="submission" date="2011-02" db="EMBL/GenBank/DDBJ databases">
        <authorList>
            <person name="MacLean D."/>
        </authorList>
    </citation>
    <scope>NUCLEOTIDE SEQUENCE</scope>
</reference>
<sequence>MFTSIFELVKAALTTFRMGCCLRKRLLETCSSGGGETCCVGGGRGGSGGAVELFEEKRASAVDMEMEAVVEVAEKISVVKEVERAIVEEETKDLESVSVEKMDENGSVVAVDAPPMEERATSSFVASYAQQPKCMVPISHGLPIEERSWSQKQIWIGEDTRQHGQYCRRQKRIRWNNSEPAGLLSPRFCAHIDHWD</sequence>
<organism evidence="1">
    <name type="scientific">Albugo laibachii Nc14</name>
    <dbReference type="NCBI Taxonomy" id="890382"/>
    <lineage>
        <taxon>Eukaryota</taxon>
        <taxon>Sar</taxon>
        <taxon>Stramenopiles</taxon>
        <taxon>Oomycota</taxon>
        <taxon>Peronosporomycetes</taxon>
        <taxon>Albuginales</taxon>
        <taxon>Albuginaceae</taxon>
        <taxon>Albugo</taxon>
    </lineage>
</organism>
<dbReference type="HOGENOM" id="CLU_1392408_0_0_1"/>
<dbReference type="AlphaFoldDB" id="F0WCD3"/>
<reference evidence="1" key="1">
    <citation type="journal article" date="2011" name="PLoS Biol.">
        <title>Gene gain and loss during evolution of obligate parasitism in the white rust pathogen of Arabidopsis thaliana.</title>
        <authorList>
            <person name="Kemen E."/>
            <person name="Gardiner A."/>
            <person name="Schultz-Larsen T."/>
            <person name="Kemen A.C."/>
            <person name="Balmuth A.L."/>
            <person name="Robert-Seilaniantz A."/>
            <person name="Bailey K."/>
            <person name="Holub E."/>
            <person name="Studholme D.J."/>
            <person name="Maclean D."/>
            <person name="Jones J.D."/>
        </authorList>
    </citation>
    <scope>NUCLEOTIDE SEQUENCE</scope>
</reference>
<proteinExistence type="predicted"/>
<name>F0WCD3_9STRA</name>
<gene>
    <name evidence="1" type="primary">AlNc14C57G4313</name>
    <name evidence="1" type="ORF">ALNC14_049910</name>
</gene>
<accession>F0WCD3</accession>
<protein>
    <submittedName>
        <fullName evidence="1">AlNc14C57G4313 protein</fullName>
    </submittedName>
</protein>